<feature type="compositionally biased region" description="Basic and acidic residues" evidence="1">
    <location>
        <begin position="37"/>
        <end position="53"/>
    </location>
</feature>
<accession>A0AAD5F5Q4</accession>
<organism evidence="2 3">
    <name type="scientific">Prunus dulcis</name>
    <name type="common">Almond</name>
    <name type="synonym">Amygdalus dulcis</name>
    <dbReference type="NCBI Taxonomy" id="3755"/>
    <lineage>
        <taxon>Eukaryota</taxon>
        <taxon>Viridiplantae</taxon>
        <taxon>Streptophyta</taxon>
        <taxon>Embryophyta</taxon>
        <taxon>Tracheophyta</taxon>
        <taxon>Spermatophyta</taxon>
        <taxon>Magnoliopsida</taxon>
        <taxon>eudicotyledons</taxon>
        <taxon>Gunneridae</taxon>
        <taxon>Pentapetalae</taxon>
        <taxon>rosids</taxon>
        <taxon>fabids</taxon>
        <taxon>Rosales</taxon>
        <taxon>Rosaceae</taxon>
        <taxon>Amygdaloideae</taxon>
        <taxon>Amygdaleae</taxon>
        <taxon>Prunus</taxon>
    </lineage>
</organism>
<protein>
    <submittedName>
        <fullName evidence="2">Uncharacterized protein</fullName>
    </submittedName>
</protein>
<gene>
    <name evidence="2" type="ORF">L3X38_007018</name>
</gene>
<dbReference type="EMBL" id="JAJFAZ020000001">
    <property type="protein sequence ID" value="KAI5354123.1"/>
    <property type="molecule type" value="Genomic_DNA"/>
</dbReference>
<evidence type="ECO:0000256" key="1">
    <source>
        <dbReference type="SAM" id="MobiDB-lite"/>
    </source>
</evidence>
<reference evidence="2 3" key="1">
    <citation type="journal article" date="2022" name="G3 (Bethesda)">
        <title>Whole-genome sequence and methylome profiling of the almond [Prunus dulcis (Mill.) D.A. Webb] cultivar 'Nonpareil'.</title>
        <authorList>
            <person name="D'Amico-Willman K.M."/>
            <person name="Ouma W.Z."/>
            <person name="Meulia T."/>
            <person name="Sideli G.M."/>
            <person name="Gradziel T.M."/>
            <person name="Fresnedo-Ramirez J."/>
        </authorList>
    </citation>
    <scope>NUCLEOTIDE SEQUENCE [LARGE SCALE GENOMIC DNA]</scope>
    <source>
        <strain evidence="2">Clone GOH B32 T37-40</strain>
    </source>
</reference>
<proteinExistence type="predicted"/>
<sequence>MEPQVLGERVSRQNLPKEFVEEEILGMKNSSRMKRSSKWERERGREREREREGRRRRIGRGRTPCLFLNIATTGWNVTDSAADGPAPVARVAEISWLLKILVVIMGKVGGCGGNT</sequence>
<evidence type="ECO:0000313" key="2">
    <source>
        <dbReference type="EMBL" id="KAI5354123.1"/>
    </source>
</evidence>
<dbReference type="AlphaFoldDB" id="A0AAD5F5Q4"/>
<dbReference type="Proteomes" id="UP001054821">
    <property type="component" value="Chromosome 1"/>
</dbReference>
<comment type="caution">
    <text evidence="2">The sequence shown here is derived from an EMBL/GenBank/DDBJ whole genome shotgun (WGS) entry which is preliminary data.</text>
</comment>
<keyword evidence="3" id="KW-1185">Reference proteome</keyword>
<evidence type="ECO:0000313" key="3">
    <source>
        <dbReference type="Proteomes" id="UP001054821"/>
    </source>
</evidence>
<feature type="region of interest" description="Disordered" evidence="1">
    <location>
        <begin position="28"/>
        <end position="56"/>
    </location>
</feature>
<name>A0AAD5F5Q4_PRUDU</name>